<dbReference type="PROSITE" id="PS51186">
    <property type="entry name" value="GNAT"/>
    <property type="match status" value="1"/>
</dbReference>
<reference evidence="4 5" key="1">
    <citation type="journal article" date="2015" name="Genome Announc.">
        <title>Draft Genome Sequence and Gene Annotation of the Entomopathogenic Fungus Verticillium hemipterigenum.</title>
        <authorList>
            <person name="Horn F."/>
            <person name="Habel A."/>
            <person name="Scharf D.H."/>
            <person name="Dworschak J."/>
            <person name="Brakhage A.A."/>
            <person name="Guthke R."/>
            <person name="Hertweck C."/>
            <person name="Linde J."/>
        </authorList>
    </citation>
    <scope>NUCLEOTIDE SEQUENCE [LARGE SCALE GENOMIC DNA]</scope>
</reference>
<feature type="domain" description="N-acetyltransferase" evidence="3">
    <location>
        <begin position="3"/>
        <end position="171"/>
    </location>
</feature>
<dbReference type="Pfam" id="PF08445">
    <property type="entry name" value="FR47"/>
    <property type="match status" value="1"/>
</dbReference>
<dbReference type="PANTHER" id="PTHR43877:SF2">
    <property type="entry name" value="AMINOALKYLPHOSPHONATE N-ACETYLTRANSFERASE-RELATED"/>
    <property type="match status" value="1"/>
</dbReference>
<dbReference type="InterPro" id="IPR050832">
    <property type="entry name" value="Bact_Acetyltransf"/>
</dbReference>
<organism evidence="4 5">
    <name type="scientific">[Torrubiella] hemipterigena</name>
    <dbReference type="NCBI Taxonomy" id="1531966"/>
    <lineage>
        <taxon>Eukaryota</taxon>
        <taxon>Fungi</taxon>
        <taxon>Dikarya</taxon>
        <taxon>Ascomycota</taxon>
        <taxon>Pezizomycotina</taxon>
        <taxon>Sordariomycetes</taxon>
        <taxon>Hypocreomycetidae</taxon>
        <taxon>Hypocreales</taxon>
        <taxon>Clavicipitaceae</taxon>
        <taxon>Clavicipitaceae incertae sedis</taxon>
        <taxon>'Torrubiella' clade</taxon>
    </lineage>
</organism>
<dbReference type="SUPFAM" id="SSF55729">
    <property type="entry name" value="Acyl-CoA N-acyltransferases (Nat)"/>
    <property type="match status" value="1"/>
</dbReference>
<keyword evidence="1" id="KW-0808">Transferase</keyword>
<evidence type="ECO:0000259" key="3">
    <source>
        <dbReference type="PROSITE" id="PS51186"/>
    </source>
</evidence>
<dbReference type="Gene3D" id="3.40.630.30">
    <property type="match status" value="1"/>
</dbReference>
<dbReference type="CDD" id="cd04301">
    <property type="entry name" value="NAT_SF"/>
    <property type="match status" value="1"/>
</dbReference>
<evidence type="ECO:0000256" key="1">
    <source>
        <dbReference type="ARBA" id="ARBA00022679"/>
    </source>
</evidence>
<dbReference type="HOGENOM" id="CLU_013985_18_2_1"/>
<keyword evidence="2" id="KW-0012">Acyltransferase</keyword>
<proteinExistence type="predicted"/>
<dbReference type="InterPro" id="IPR016181">
    <property type="entry name" value="Acyl_CoA_acyltransferase"/>
</dbReference>
<dbReference type="Proteomes" id="UP000039046">
    <property type="component" value="Unassembled WGS sequence"/>
</dbReference>
<evidence type="ECO:0000256" key="2">
    <source>
        <dbReference type="ARBA" id="ARBA00023315"/>
    </source>
</evidence>
<dbReference type="OrthoDB" id="2744543at2759"/>
<dbReference type="InterPro" id="IPR000182">
    <property type="entry name" value="GNAT_dom"/>
</dbReference>
<gene>
    <name evidence="4" type="ORF">VHEMI00815</name>
</gene>
<dbReference type="EMBL" id="CDHN01000001">
    <property type="protein sequence ID" value="CEJ80644.1"/>
    <property type="molecule type" value="Genomic_DNA"/>
</dbReference>
<dbReference type="InterPro" id="IPR013653">
    <property type="entry name" value="GCN5-like_dom"/>
</dbReference>
<keyword evidence="5" id="KW-1185">Reference proteome</keyword>
<evidence type="ECO:0000313" key="4">
    <source>
        <dbReference type="EMBL" id="CEJ80644.1"/>
    </source>
</evidence>
<evidence type="ECO:0000313" key="5">
    <source>
        <dbReference type="Proteomes" id="UP000039046"/>
    </source>
</evidence>
<dbReference type="GO" id="GO:0016747">
    <property type="term" value="F:acyltransferase activity, transferring groups other than amino-acyl groups"/>
    <property type="evidence" value="ECO:0007669"/>
    <property type="project" value="InterPro"/>
</dbReference>
<protein>
    <recommendedName>
        <fullName evidence="3">N-acetyltransferase domain-containing protein</fullName>
    </recommendedName>
</protein>
<sequence>MSIEIRKATVDDAADVARIHIHSWQETYRGMMPQAYLDSLDLERRITNWTMHLQNPDAFEVNIATVGGKAYGIAAAGKCRDKDLDYQGEIFLIYVLQEAKGKGLGRMLMRAMKETMLRQGIHNAALWVLDVNPARRFYEHMGAKQLQSKEVELAGTTLVEVAYGFDNFDVY</sequence>
<dbReference type="AlphaFoldDB" id="A0A0A1T5R1"/>
<accession>A0A0A1T5R1</accession>
<name>A0A0A1T5R1_9HYPO</name>
<dbReference type="PANTHER" id="PTHR43877">
    <property type="entry name" value="AMINOALKYLPHOSPHONATE N-ACETYLTRANSFERASE-RELATED-RELATED"/>
    <property type="match status" value="1"/>
</dbReference>